<feature type="chain" id="PRO_5021006806" evidence="9">
    <location>
        <begin position="22"/>
        <end position="305"/>
    </location>
</feature>
<evidence type="ECO:0000259" key="10">
    <source>
        <dbReference type="Pfam" id="PF05572"/>
    </source>
</evidence>
<evidence type="ECO:0000256" key="8">
    <source>
        <dbReference type="ARBA" id="ARBA00023157"/>
    </source>
</evidence>
<keyword evidence="5" id="KW-0378">Hydrolase</keyword>
<accession>A0A4V0NHF4</accession>
<comment type="similarity">
    <text evidence="1">Belongs to the peptidase M43B family.</text>
</comment>
<keyword evidence="8" id="KW-1015">Disulfide bond</keyword>
<dbReference type="Proteomes" id="UP000295497">
    <property type="component" value="Chromosome"/>
</dbReference>
<evidence type="ECO:0000313" key="12">
    <source>
        <dbReference type="Proteomes" id="UP000295497"/>
    </source>
</evidence>
<evidence type="ECO:0000256" key="7">
    <source>
        <dbReference type="ARBA" id="ARBA00023049"/>
    </source>
</evidence>
<dbReference type="GO" id="GO:0046872">
    <property type="term" value="F:metal ion binding"/>
    <property type="evidence" value="ECO:0007669"/>
    <property type="project" value="UniProtKB-KW"/>
</dbReference>
<feature type="domain" description="Peptidase M43 pregnancy-associated plasma-A" evidence="10">
    <location>
        <begin position="215"/>
        <end position="299"/>
    </location>
</feature>
<evidence type="ECO:0000256" key="4">
    <source>
        <dbReference type="ARBA" id="ARBA00022729"/>
    </source>
</evidence>
<evidence type="ECO:0000256" key="1">
    <source>
        <dbReference type="ARBA" id="ARBA00008721"/>
    </source>
</evidence>
<feature type="signal peptide" evidence="9">
    <location>
        <begin position="1"/>
        <end position="21"/>
    </location>
</feature>
<dbReference type="InterPro" id="IPR008754">
    <property type="entry name" value="Peptidase_M43"/>
</dbReference>
<dbReference type="SUPFAM" id="SSF55486">
    <property type="entry name" value="Metalloproteases ('zincins'), catalytic domain"/>
    <property type="match status" value="1"/>
</dbReference>
<dbReference type="CDD" id="cd04275">
    <property type="entry name" value="ZnMc_pappalysin_like"/>
    <property type="match status" value="1"/>
</dbReference>
<keyword evidence="6" id="KW-0862">Zinc</keyword>
<organism evidence="11 12">
    <name type="scientific">Sorangium cellulosum</name>
    <name type="common">Polyangium cellulosum</name>
    <dbReference type="NCBI Taxonomy" id="56"/>
    <lineage>
        <taxon>Bacteria</taxon>
        <taxon>Pseudomonadati</taxon>
        <taxon>Myxococcota</taxon>
        <taxon>Polyangia</taxon>
        <taxon>Polyangiales</taxon>
        <taxon>Polyangiaceae</taxon>
        <taxon>Sorangium</taxon>
    </lineage>
</organism>
<dbReference type="EMBL" id="CP012672">
    <property type="protein sequence ID" value="AUX36482.1"/>
    <property type="molecule type" value="Genomic_DNA"/>
</dbReference>
<evidence type="ECO:0000256" key="2">
    <source>
        <dbReference type="ARBA" id="ARBA00022670"/>
    </source>
</evidence>
<dbReference type="InterPro" id="IPR024079">
    <property type="entry name" value="MetalloPept_cat_dom_sf"/>
</dbReference>
<dbReference type="GO" id="GO:0008237">
    <property type="term" value="F:metallopeptidase activity"/>
    <property type="evidence" value="ECO:0007669"/>
    <property type="project" value="UniProtKB-KW"/>
</dbReference>
<keyword evidence="4 9" id="KW-0732">Signal</keyword>
<dbReference type="GO" id="GO:0006508">
    <property type="term" value="P:proteolysis"/>
    <property type="evidence" value="ECO:0007669"/>
    <property type="project" value="UniProtKB-KW"/>
</dbReference>
<keyword evidence="2 11" id="KW-0645">Protease</keyword>
<name>A0A4V0NHF4_SORCE</name>
<dbReference type="PANTHER" id="PTHR47466:SF1">
    <property type="entry name" value="METALLOPROTEASE MEP1 (AFU_ORTHOLOGUE AFUA_1G07730)-RELATED"/>
    <property type="match status" value="1"/>
</dbReference>
<evidence type="ECO:0000256" key="5">
    <source>
        <dbReference type="ARBA" id="ARBA00022801"/>
    </source>
</evidence>
<evidence type="ECO:0000256" key="3">
    <source>
        <dbReference type="ARBA" id="ARBA00022723"/>
    </source>
</evidence>
<evidence type="ECO:0000313" key="11">
    <source>
        <dbReference type="EMBL" id="AUX36482.1"/>
    </source>
</evidence>
<keyword evidence="3" id="KW-0479">Metal-binding</keyword>
<evidence type="ECO:0000256" key="6">
    <source>
        <dbReference type="ARBA" id="ARBA00022833"/>
    </source>
</evidence>
<protein>
    <submittedName>
        <fullName evidence="11">Metalloprotease</fullName>
    </submittedName>
</protein>
<sequence length="305" mass="32175">MRARTCAEVLALVLIAGLSAAACNGEPSAPAEQEAPAVVDAEPEQVEAAPAPLRRSCATVELSEAERDAVDQFVRSRVAAGFTADAPVEIPVHFHVINKGTGIRNGDVPDSMINDQIAVLNDAYATTRFSFVLASVDRTTNATWYTMSLGSAAERQAKTALRKGGPDHLNLYTANLGGGLLGWATFPKDYAAKPSDDGVVILYSSLPGGSAAPYNLGDTGTHEVGHWLGLYHTFQGGCSAKGGDGIDDTEPERSAAYGCPMSRDTCRGGGLDPITNFMDYTDDACMDSFTAGQTARMSALWDAYR</sequence>
<dbReference type="AlphaFoldDB" id="A0A4V0NHF4"/>
<evidence type="ECO:0000256" key="9">
    <source>
        <dbReference type="SAM" id="SignalP"/>
    </source>
</evidence>
<gene>
    <name evidence="11" type="ORF">SOCE836_086900</name>
</gene>
<dbReference type="PANTHER" id="PTHR47466">
    <property type="match status" value="1"/>
</dbReference>
<keyword evidence="7 11" id="KW-0482">Metalloprotease</keyword>
<proteinExistence type="inferred from homology"/>
<dbReference type="Pfam" id="PF05572">
    <property type="entry name" value="Peptidase_M43"/>
    <property type="match status" value="1"/>
</dbReference>
<reference evidence="11 12" key="1">
    <citation type="submission" date="2015-09" db="EMBL/GenBank/DDBJ databases">
        <title>Sorangium comparison.</title>
        <authorList>
            <person name="Zaburannyi N."/>
            <person name="Bunk B."/>
            <person name="Overmann J."/>
            <person name="Mueller R."/>
        </authorList>
    </citation>
    <scope>NUCLEOTIDE SEQUENCE [LARGE SCALE GENOMIC DNA]</scope>
    <source>
        <strain evidence="11 12">So ce836</strain>
    </source>
</reference>
<dbReference type="Gene3D" id="3.40.390.10">
    <property type="entry name" value="Collagenase (Catalytic Domain)"/>
    <property type="match status" value="1"/>
</dbReference>
<dbReference type="PROSITE" id="PS51257">
    <property type="entry name" value="PROKAR_LIPOPROTEIN"/>
    <property type="match status" value="1"/>
</dbReference>